<organism evidence="2 3">
    <name type="scientific">Halomonas beimenensis</name>
    <dbReference type="NCBI Taxonomy" id="475662"/>
    <lineage>
        <taxon>Bacteria</taxon>
        <taxon>Pseudomonadati</taxon>
        <taxon>Pseudomonadota</taxon>
        <taxon>Gammaproteobacteria</taxon>
        <taxon>Oceanospirillales</taxon>
        <taxon>Halomonadaceae</taxon>
        <taxon>Halomonas</taxon>
    </lineage>
</organism>
<feature type="region of interest" description="Disordered" evidence="1">
    <location>
        <begin position="1"/>
        <end position="69"/>
    </location>
</feature>
<proteinExistence type="predicted"/>
<dbReference type="KEGG" id="hbe:BEI_1432"/>
<dbReference type="Proteomes" id="UP000219993">
    <property type="component" value="Chromosome"/>
</dbReference>
<dbReference type="AlphaFoldDB" id="A0A291P6E1"/>
<accession>A0A291P6E1</accession>
<gene>
    <name evidence="2" type="ORF">BEI_1432</name>
</gene>
<name>A0A291P6E1_9GAMM</name>
<sequence length="69" mass="7438">MGEAEEEEHPVDALPAERVGHGWPTQALQTTQDALAPQGKSSAQGRVHSALAKSCRRSSRTHLPVEDHS</sequence>
<evidence type="ECO:0000256" key="1">
    <source>
        <dbReference type="SAM" id="MobiDB-lite"/>
    </source>
</evidence>
<evidence type="ECO:0000313" key="3">
    <source>
        <dbReference type="Proteomes" id="UP000219993"/>
    </source>
</evidence>
<evidence type="ECO:0000313" key="2">
    <source>
        <dbReference type="EMBL" id="ATJ82419.1"/>
    </source>
</evidence>
<reference evidence="2 3" key="1">
    <citation type="journal article" date="2017" name="Sci. Rep.">
        <title>Revealing the Saline Adaptation Strategies of the Halophilic Bacterium Halomonas beimenensis through High-throughput Omics and Transposon Mutagenesis Approaches.</title>
        <authorList>
            <person name="Chen Y.H."/>
            <person name="Lin S.S."/>
            <person name="Shyu Y.T."/>
        </authorList>
    </citation>
    <scope>NUCLEOTIDE SEQUENCE [LARGE SCALE GENOMIC DNA]</scope>
    <source>
        <strain evidence="2 3">NTU-111</strain>
    </source>
</reference>
<dbReference type="EMBL" id="CP021435">
    <property type="protein sequence ID" value="ATJ82419.1"/>
    <property type="molecule type" value="Genomic_DNA"/>
</dbReference>
<protein>
    <submittedName>
        <fullName evidence="2">Uncharacterized protein</fullName>
    </submittedName>
</protein>
<feature type="compositionally biased region" description="Polar residues" evidence="1">
    <location>
        <begin position="26"/>
        <end position="44"/>
    </location>
</feature>
<keyword evidence="3" id="KW-1185">Reference proteome</keyword>